<dbReference type="NCBIfam" id="NF008354">
    <property type="entry name" value="PRK11143.1"/>
    <property type="match status" value="1"/>
</dbReference>
<evidence type="ECO:0000256" key="4">
    <source>
        <dbReference type="ARBA" id="ARBA00022798"/>
    </source>
</evidence>
<evidence type="ECO:0000256" key="3">
    <source>
        <dbReference type="ARBA" id="ARBA00022729"/>
    </source>
</evidence>
<dbReference type="PROSITE" id="PS51704">
    <property type="entry name" value="GP_PDE"/>
    <property type="match status" value="1"/>
</dbReference>
<evidence type="ECO:0000256" key="6">
    <source>
        <dbReference type="ARBA" id="ARBA00047512"/>
    </source>
</evidence>
<keyword evidence="3" id="KW-0732">Signal</keyword>
<dbReference type="Gene3D" id="3.20.20.190">
    <property type="entry name" value="Phosphatidylinositol (PI) phosphodiesterase"/>
    <property type="match status" value="1"/>
</dbReference>
<evidence type="ECO:0000256" key="5">
    <source>
        <dbReference type="ARBA" id="ARBA00022801"/>
    </source>
</evidence>
<proteinExistence type="inferred from homology"/>
<organism evidence="8 9">
    <name type="scientific">Microbulbifer bruguierae</name>
    <dbReference type="NCBI Taxonomy" id="3029061"/>
    <lineage>
        <taxon>Bacteria</taxon>
        <taxon>Pseudomonadati</taxon>
        <taxon>Pseudomonadota</taxon>
        <taxon>Gammaproteobacteria</taxon>
        <taxon>Cellvibrionales</taxon>
        <taxon>Microbulbiferaceae</taxon>
        <taxon>Microbulbifer</taxon>
    </lineage>
</organism>
<keyword evidence="4" id="KW-0319">Glycerol metabolism</keyword>
<reference evidence="8 9" key="1">
    <citation type="submission" date="2023-02" db="EMBL/GenBank/DDBJ databases">
        <title>Description and genomic characterization of Microbulbifer bruguierae sp. nov., isolated from the sediment of mangrove plant Bruguiera sexangula.</title>
        <authorList>
            <person name="Long M."/>
        </authorList>
    </citation>
    <scope>NUCLEOTIDE SEQUENCE [LARGE SCALE GENOMIC DNA]</scope>
    <source>
        <strain evidence="8 9">H12</strain>
    </source>
</reference>
<evidence type="ECO:0000313" key="9">
    <source>
        <dbReference type="Proteomes" id="UP001236500"/>
    </source>
</evidence>
<protein>
    <recommendedName>
        <fullName evidence="2">glycerophosphodiester phosphodiesterase</fullName>
        <ecNumber evidence="2">3.1.4.46</ecNumber>
    </recommendedName>
</protein>
<dbReference type="RefSeq" id="WP_280322103.1">
    <property type="nucleotide sequence ID" value="NZ_CP118605.1"/>
</dbReference>
<dbReference type="Pfam" id="PF03009">
    <property type="entry name" value="GDPD"/>
    <property type="match status" value="1"/>
</dbReference>
<evidence type="ECO:0000256" key="2">
    <source>
        <dbReference type="ARBA" id="ARBA00012247"/>
    </source>
</evidence>
<dbReference type="Proteomes" id="UP001236500">
    <property type="component" value="Chromosome"/>
</dbReference>
<dbReference type="SUPFAM" id="SSF51695">
    <property type="entry name" value="PLC-like phosphodiesterases"/>
    <property type="match status" value="1"/>
</dbReference>
<dbReference type="EMBL" id="CP118605">
    <property type="protein sequence ID" value="WGL18143.1"/>
    <property type="molecule type" value="Genomic_DNA"/>
</dbReference>
<accession>A0ABY8NGU9</accession>
<dbReference type="InterPro" id="IPR017946">
    <property type="entry name" value="PLC-like_Pdiesterase_TIM-brl"/>
</dbReference>
<comment type="catalytic activity">
    <reaction evidence="6">
        <text>a sn-glycero-3-phosphodiester + H2O = an alcohol + sn-glycerol 3-phosphate + H(+)</text>
        <dbReference type="Rhea" id="RHEA:12969"/>
        <dbReference type="ChEBI" id="CHEBI:15377"/>
        <dbReference type="ChEBI" id="CHEBI:15378"/>
        <dbReference type="ChEBI" id="CHEBI:30879"/>
        <dbReference type="ChEBI" id="CHEBI:57597"/>
        <dbReference type="ChEBI" id="CHEBI:83408"/>
        <dbReference type="EC" id="3.1.4.46"/>
    </reaction>
</comment>
<dbReference type="CDD" id="cd08600">
    <property type="entry name" value="GDPD_EcGlpQ_like"/>
    <property type="match status" value="1"/>
</dbReference>
<gene>
    <name evidence="8" type="primary">glpQ</name>
    <name evidence="8" type="ORF">PVT68_07555</name>
</gene>
<keyword evidence="5 8" id="KW-0378">Hydrolase</keyword>
<evidence type="ECO:0000259" key="7">
    <source>
        <dbReference type="PROSITE" id="PS51704"/>
    </source>
</evidence>
<comment type="similarity">
    <text evidence="1">Belongs to the glycerophosphoryl diester phosphodiesterase family.</text>
</comment>
<dbReference type="PANTHER" id="PTHR43620:SF7">
    <property type="entry name" value="GLYCEROPHOSPHODIESTER PHOSPHODIESTERASE GDPD5-RELATED"/>
    <property type="match status" value="1"/>
</dbReference>
<dbReference type="EC" id="3.1.4.46" evidence="2"/>
<sequence>MTLLVAHTLPAFAESNGHAPPIVIAHRGASGYLPEHTLEAKTLAYAMKVDYIEQDLVMSKDNHLIVMHDIHLDGVTDVADRYPNRAREDGHYYTIDFTLPELKQLQVTGPFALSQGKRIPKYGRRFPLWKSRFQLATFDEELELIQGLNASLGYGIGIYPEIKKPYFHQREGRDISKAVLETLKKYGFTSSRQKVFLQCFDAEELQRIRHKLMPDLEMDLPLVQLIAETDWGEKQVIDDGRLKNYDYAWMRTDSGLQKIASYAQGIGPWFPMLIDNTTERFTANGLTSTAQSLGLLVHPYTFRADPEQISEVAGDFDKLLAVFLEDIGVDGIFTDHPDKAITFITTHKRPNKIQASRELPVR</sequence>
<feature type="domain" description="GP-PDE" evidence="7">
    <location>
        <begin position="21"/>
        <end position="344"/>
    </location>
</feature>
<keyword evidence="9" id="KW-1185">Reference proteome</keyword>
<dbReference type="PANTHER" id="PTHR43620">
    <property type="entry name" value="GLYCEROPHOSPHORYL DIESTER PHOSPHODIESTERASE"/>
    <property type="match status" value="1"/>
</dbReference>
<dbReference type="InterPro" id="IPR030395">
    <property type="entry name" value="GP_PDE_dom"/>
</dbReference>
<evidence type="ECO:0000313" key="8">
    <source>
        <dbReference type="EMBL" id="WGL18143.1"/>
    </source>
</evidence>
<dbReference type="GO" id="GO:0008889">
    <property type="term" value="F:glycerophosphodiester phosphodiesterase activity"/>
    <property type="evidence" value="ECO:0007669"/>
    <property type="project" value="UniProtKB-EC"/>
</dbReference>
<evidence type="ECO:0000256" key="1">
    <source>
        <dbReference type="ARBA" id="ARBA00007277"/>
    </source>
</evidence>
<name>A0ABY8NGU9_9GAMM</name>